<dbReference type="CDD" id="cd01098">
    <property type="entry name" value="PAN_AP_plant"/>
    <property type="match status" value="1"/>
</dbReference>
<protein>
    <recommendedName>
        <fullName evidence="2">Apple domain-containing protein</fullName>
    </recommendedName>
</protein>
<name>A0A498IV46_MALDO</name>
<evidence type="ECO:0000259" key="2">
    <source>
        <dbReference type="PROSITE" id="PS50948"/>
    </source>
</evidence>
<reference evidence="3 4" key="1">
    <citation type="submission" date="2018-10" db="EMBL/GenBank/DDBJ databases">
        <title>A high-quality apple genome assembly.</title>
        <authorList>
            <person name="Hu J."/>
        </authorList>
    </citation>
    <scope>NUCLEOTIDE SEQUENCE [LARGE SCALE GENOMIC DNA]</scope>
    <source>
        <strain evidence="4">cv. HFTH1</strain>
        <tissue evidence="3">Young leaf</tissue>
    </source>
</reference>
<dbReference type="EMBL" id="RDQH01000336">
    <property type="protein sequence ID" value="RXH86037.1"/>
    <property type="molecule type" value="Genomic_DNA"/>
</dbReference>
<dbReference type="PANTHER" id="PTHR32444:SF63">
    <property type="entry name" value="G-TYPE LECTIN S-RECEPTOR-LIKE SERINE_THREONINE-PROTEIN KINASE RKS1"/>
    <property type="match status" value="1"/>
</dbReference>
<proteinExistence type="predicted"/>
<keyword evidence="4" id="KW-1185">Reference proteome</keyword>
<dbReference type="Proteomes" id="UP000290289">
    <property type="component" value="Chromosome 10"/>
</dbReference>
<evidence type="ECO:0000313" key="4">
    <source>
        <dbReference type="Proteomes" id="UP000290289"/>
    </source>
</evidence>
<keyword evidence="1" id="KW-0472">Membrane</keyword>
<dbReference type="InterPro" id="IPR003609">
    <property type="entry name" value="Pan_app"/>
</dbReference>
<comment type="caution">
    <text evidence="3">The sequence shown here is derived from an EMBL/GenBank/DDBJ whole genome shotgun (WGS) entry which is preliminary data.</text>
</comment>
<sequence>MSLSLKGCEQECRKNCSCTAYTNADERDGGKGCVTWYGDLIDIRTFSNVGQDLYVRVDATTLAQFANGSVISKKARLAISLVSALVFLVLVFLLCWLIRRKRKVSRNTDC</sequence>
<evidence type="ECO:0000256" key="1">
    <source>
        <dbReference type="SAM" id="Phobius"/>
    </source>
</evidence>
<keyword evidence="1" id="KW-0812">Transmembrane</keyword>
<dbReference type="Pfam" id="PF08276">
    <property type="entry name" value="PAN_2"/>
    <property type="match status" value="1"/>
</dbReference>
<dbReference type="PROSITE" id="PS50948">
    <property type="entry name" value="PAN"/>
    <property type="match status" value="1"/>
</dbReference>
<dbReference type="PANTHER" id="PTHR32444">
    <property type="entry name" value="BULB-TYPE LECTIN DOMAIN-CONTAINING PROTEIN"/>
    <property type="match status" value="1"/>
</dbReference>
<dbReference type="AlphaFoldDB" id="A0A498IV46"/>
<gene>
    <name evidence="3" type="ORF">DVH24_017090</name>
</gene>
<keyword evidence="1" id="KW-1133">Transmembrane helix</keyword>
<accession>A0A498IV46</accession>
<feature type="domain" description="Apple" evidence="2">
    <location>
        <begin position="1"/>
        <end position="58"/>
    </location>
</feature>
<organism evidence="3 4">
    <name type="scientific">Malus domestica</name>
    <name type="common">Apple</name>
    <name type="synonym">Pyrus malus</name>
    <dbReference type="NCBI Taxonomy" id="3750"/>
    <lineage>
        <taxon>Eukaryota</taxon>
        <taxon>Viridiplantae</taxon>
        <taxon>Streptophyta</taxon>
        <taxon>Embryophyta</taxon>
        <taxon>Tracheophyta</taxon>
        <taxon>Spermatophyta</taxon>
        <taxon>Magnoliopsida</taxon>
        <taxon>eudicotyledons</taxon>
        <taxon>Gunneridae</taxon>
        <taxon>Pentapetalae</taxon>
        <taxon>rosids</taxon>
        <taxon>fabids</taxon>
        <taxon>Rosales</taxon>
        <taxon>Rosaceae</taxon>
        <taxon>Amygdaloideae</taxon>
        <taxon>Maleae</taxon>
        <taxon>Malus</taxon>
    </lineage>
</organism>
<evidence type="ECO:0000313" key="3">
    <source>
        <dbReference type="EMBL" id="RXH86037.1"/>
    </source>
</evidence>
<feature type="transmembrane region" description="Helical" evidence="1">
    <location>
        <begin position="77"/>
        <end position="98"/>
    </location>
</feature>